<dbReference type="OrthoDB" id="2478372at2759"/>
<accession>A0A9P7XIN2</accession>
<reference evidence="2" key="1">
    <citation type="submission" date="2021-06" db="EMBL/GenBank/DDBJ databases">
        <title>Genome Sequence of Mortierella hyaline Strain SCG-10, a Cold-Adapted, Nitrate-Reducing Fungus Isolated from Soil in Minnesota, USA.</title>
        <authorList>
            <person name="Aldossari N."/>
        </authorList>
    </citation>
    <scope>NUCLEOTIDE SEQUENCE</scope>
    <source>
        <strain evidence="2">SCG-10</strain>
    </source>
</reference>
<name>A0A9P7XIN2_9FUNG</name>
<dbReference type="AlphaFoldDB" id="A0A9P7XIN2"/>
<sequence>MSTKRAHFSTSVKTIPGAQSNRRTASLQHQKSFNNEDDPEAASIRSPFPATQKPSEEQETTSDNDEANTTFVAQ</sequence>
<protein>
    <submittedName>
        <fullName evidence="2">Uncharacterized protein</fullName>
    </submittedName>
</protein>
<keyword evidence="3" id="KW-1185">Reference proteome</keyword>
<evidence type="ECO:0000313" key="3">
    <source>
        <dbReference type="Proteomes" id="UP000707451"/>
    </source>
</evidence>
<feature type="compositionally biased region" description="Polar residues" evidence="1">
    <location>
        <begin position="8"/>
        <end position="33"/>
    </location>
</feature>
<dbReference type="EMBL" id="JAHRHY010000024">
    <property type="protein sequence ID" value="KAG9061312.1"/>
    <property type="molecule type" value="Genomic_DNA"/>
</dbReference>
<feature type="region of interest" description="Disordered" evidence="1">
    <location>
        <begin position="1"/>
        <end position="74"/>
    </location>
</feature>
<comment type="caution">
    <text evidence="2">The sequence shown here is derived from an EMBL/GenBank/DDBJ whole genome shotgun (WGS) entry which is preliminary data.</text>
</comment>
<evidence type="ECO:0000256" key="1">
    <source>
        <dbReference type="SAM" id="MobiDB-lite"/>
    </source>
</evidence>
<dbReference type="Proteomes" id="UP000707451">
    <property type="component" value="Unassembled WGS sequence"/>
</dbReference>
<evidence type="ECO:0000313" key="2">
    <source>
        <dbReference type="EMBL" id="KAG9061312.1"/>
    </source>
</evidence>
<feature type="compositionally biased region" description="Acidic residues" evidence="1">
    <location>
        <begin position="57"/>
        <end position="66"/>
    </location>
</feature>
<gene>
    <name evidence="2" type="ORF">KI688_007290</name>
</gene>
<organism evidence="2 3">
    <name type="scientific">Linnemannia hyalina</name>
    <dbReference type="NCBI Taxonomy" id="64524"/>
    <lineage>
        <taxon>Eukaryota</taxon>
        <taxon>Fungi</taxon>
        <taxon>Fungi incertae sedis</taxon>
        <taxon>Mucoromycota</taxon>
        <taxon>Mortierellomycotina</taxon>
        <taxon>Mortierellomycetes</taxon>
        <taxon>Mortierellales</taxon>
        <taxon>Mortierellaceae</taxon>
        <taxon>Linnemannia</taxon>
    </lineage>
</organism>
<proteinExistence type="predicted"/>